<evidence type="ECO:0000313" key="2">
    <source>
        <dbReference type="EMBL" id="RLL41131.1"/>
    </source>
</evidence>
<comment type="caution">
    <text evidence="2">The sequence shown here is derived from an EMBL/GenBank/DDBJ whole genome shotgun (WGS) entry which is preliminary data.</text>
</comment>
<proteinExistence type="predicted"/>
<feature type="domain" description="PEP-utilising enzyme C-terminal" evidence="1">
    <location>
        <begin position="4"/>
        <end position="58"/>
    </location>
</feature>
<dbReference type="GO" id="GO:0016772">
    <property type="term" value="F:transferase activity, transferring phosphorus-containing groups"/>
    <property type="evidence" value="ECO:0007669"/>
    <property type="project" value="InterPro"/>
</dbReference>
<dbReference type="AlphaFoldDB" id="A0A498D1X7"/>
<dbReference type="Proteomes" id="UP000270219">
    <property type="component" value="Unassembled WGS sequence"/>
</dbReference>
<reference evidence="2 3" key="1">
    <citation type="submission" date="2018-10" db="EMBL/GenBank/DDBJ databases">
        <title>Oceanobacillus sp. YLB-02 draft genome.</title>
        <authorList>
            <person name="Yu L."/>
        </authorList>
    </citation>
    <scope>NUCLEOTIDE SEQUENCE [LARGE SCALE GENOMIC DNA]</scope>
    <source>
        <strain evidence="2 3">YLB-02</strain>
    </source>
</reference>
<organism evidence="2 3">
    <name type="scientific">Oceanobacillus piezotolerans</name>
    <dbReference type="NCBI Taxonomy" id="2448030"/>
    <lineage>
        <taxon>Bacteria</taxon>
        <taxon>Bacillati</taxon>
        <taxon>Bacillota</taxon>
        <taxon>Bacilli</taxon>
        <taxon>Bacillales</taxon>
        <taxon>Bacillaceae</taxon>
        <taxon>Oceanobacillus</taxon>
    </lineage>
</organism>
<protein>
    <recommendedName>
        <fullName evidence="1">PEP-utilising enzyme C-terminal domain-containing protein</fullName>
    </recommendedName>
</protein>
<evidence type="ECO:0000313" key="3">
    <source>
        <dbReference type="Proteomes" id="UP000270219"/>
    </source>
</evidence>
<dbReference type="EMBL" id="RCHR01000009">
    <property type="protein sequence ID" value="RLL41131.1"/>
    <property type="molecule type" value="Genomic_DNA"/>
</dbReference>
<keyword evidence="3" id="KW-1185">Reference proteome</keyword>
<dbReference type="Pfam" id="PF02896">
    <property type="entry name" value="PEP-utilizers_C"/>
    <property type="match status" value="1"/>
</dbReference>
<evidence type="ECO:0000259" key="1">
    <source>
        <dbReference type="Pfam" id="PF02896"/>
    </source>
</evidence>
<dbReference type="RefSeq" id="WP_121524793.1">
    <property type="nucleotide sequence ID" value="NZ_RCHR01000009.1"/>
</dbReference>
<dbReference type="InterPro" id="IPR000121">
    <property type="entry name" value="PEP_util_C"/>
</dbReference>
<name>A0A498D1X7_9BACI</name>
<accession>A0A498D1X7</accession>
<sequence length="59" mass="6492">MNKILNLVNNVIKAVSCEGEWVGICRERAGDSIAILILFGLPKFDECSKIARSILTART</sequence>
<gene>
    <name evidence="2" type="ORF">D8M04_17975</name>
</gene>